<dbReference type="RefSeq" id="WP_345440373.1">
    <property type="nucleotide sequence ID" value="NZ_BAABKO010000005.1"/>
</dbReference>
<evidence type="ECO:0000313" key="4">
    <source>
        <dbReference type="EMBL" id="GAA4781409.1"/>
    </source>
</evidence>
<name>A0ABP9AIS5_9MICO</name>
<evidence type="ECO:0000256" key="1">
    <source>
        <dbReference type="ARBA" id="ARBA00022801"/>
    </source>
</evidence>
<dbReference type="SMART" id="SM00642">
    <property type="entry name" value="Aamy"/>
    <property type="match status" value="1"/>
</dbReference>
<organism evidence="4 5">
    <name type="scientific">Microbacterium gilvum</name>
    <dbReference type="NCBI Taxonomy" id="1336204"/>
    <lineage>
        <taxon>Bacteria</taxon>
        <taxon>Bacillati</taxon>
        <taxon>Actinomycetota</taxon>
        <taxon>Actinomycetes</taxon>
        <taxon>Micrococcales</taxon>
        <taxon>Microbacteriaceae</taxon>
        <taxon>Microbacterium</taxon>
    </lineage>
</organism>
<sequence>MTELHTPDWLADAIFYQIFPDRFANGDPGLDPEGVVAWDAAPTPDNFFGGDLAGIVSRLDHLVELGVTALYLTPVFEARTNHRYDAVDYFRIDHRLGTLDDFRRFLSAAHDRGIRVVLDGVFNHAGVGHAAFRDIVEREEESRWVNWFSVEGFPVVSHPVPNYRTCSGCWYLPKWNVHNPEVRAHHLAVARHWIAEGIDGWRLDVPYFVQRGFWRQFREVVKGESDDLYIVAEEWRDPDEWLRGDMADGTMNYTLRDLILGFTADGSIDAYAFAAGVEALHARIPEPARPAMLNLLGSHDTERVLTRHGDDVPALLCAYALLFAAQGAPMIYYGDEVGLRGANDPGCRGGMVWDTARWEPAIHEAVVRWTSLRRRLESLRRGAQRVVALAPDVVAVTRAHADEVTVVVVNRGTAAFAMTRDEAERHGLRFVGEDGLRVPGRGSVVSVDGVIE</sequence>
<proteinExistence type="predicted"/>
<feature type="domain" description="Glycosyl hydrolase family 13 catalytic" evidence="3">
    <location>
        <begin position="17"/>
        <end position="373"/>
    </location>
</feature>
<keyword evidence="1 4" id="KW-0378">Hydrolase</keyword>
<dbReference type="GO" id="GO:0016787">
    <property type="term" value="F:hydrolase activity"/>
    <property type="evidence" value="ECO:0007669"/>
    <property type="project" value="UniProtKB-KW"/>
</dbReference>
<dbReference type="Pfam" id="PF00128">
    <property type="entry name" value="Alpha-amylase"/>
    <property type="match status" value="1"/>
</dbReference>
<dbReference type="EMBL" id="BAABKO010000005">
    <property type="protein sequence ID" value="GAA4781409.1"/>
    <property type="molecule type" value="Genomic_DNA"/>
</dbReference>
<dbReference type="CDD" id="cd11338">
    <property type="entry name" value="AmyAc_CMD"/>
    <property type="match status" value="1"/>
</dbReference>
<comment type="caution">
    <text evidence="4">The sequence shown here is derived from an EMBL/GenBank/DDBJ whole genome shotgun (WGS) entry which is preliminary data.</text>
</comment>
<gene>
    <name evidence="4" type="ORF">GCM10023351_28140</name>
</gene>
<dbReference type="PANTHER" id="PTHR10357:SF210">
    <property type="entry name" value="MALTODEXTRIN GLUCOSIDASE"/>
    <property type="match status" value="1"/>
</dbReference>
<evidence type="ECO:0000256" key="2">
    <source>
        <dbReference type="ARBA" id="ARBA00023295"/>
    </source>
</evidence>
<dbReference type="Proteomes" id="UP001501645">
    <property type="component" value="Unassembled WGS sequence"/>
</dbReference>
<keyword evidence="2" id="KW-0326">Glycosidase</keyword>
<keyword evidence="5" id="KW-1185">Reference proteome</keyword>
<dbReference type="InterPro" id="IPR045857">
    <property type="entry name" value="O16G_dom_2"/>
</dbReference>
<dbReference type="PANTHER" id="PTHR10357">
    <property type="entry name" value="ALPHA-AMYLASE FAMILY MEMBER"/>
    <property type="match status" value="1"/>
</dbReference>
<evidence type="ECO:0000259" key="3">
    <source>
        <dbReference type="SMART" id="SM00642"/>
    </source>
</evidence>
<reference evidence="5" key="1">
    <citation type="journal article" date="2019" name="Int. J. Syst. Evol. Microbiol.">
        <title>The Global Catalogue of Microorganisms (GCM) 10K type strain sequencing project: providing services to taxonomists for standard genome sequencing and annotation.</title>
        <authorList>
            <consortium name="The Broad Institute Genomics Platform"/>
            <consortium name="The Broad Institute Genome Sequencing Center for Infectious Disease"/>
            <person name="Wu L."/>
            <person name="Ma J."/>
        </authorList>
    </citation>
    <scope>NUCLEOTIDE SEQUENCE [LARGE SCALE GENOMIC DNA]</scope>
    <source>
        <strain evidence="5">JCM 18537</strain>
    </source>
</reference>
<dbReference type="InterPro" id="IPR017853">
    <property type="entry name" value="GH"/>
</dbReference>
<accession>A0ABP9AIS5</accession>
<dbReference type="SUPFAM" id="SSF51445">
    <property type="entry name" value="(Trans)glycosidases"/>
    <property type="match status" value="1"/>
</dbReference>
<dbReference type="Gene3D" id="3.90.400.10">
    <property type="entry name" value="Oligo-1,6-glucosidase, Domain 2"/>
    <property type="match status" value="1"/>
</dbReference>
<dbReference type="InterPro" id="IPR006047">
    <property type="entry name" value="GH13_cat_dom"/>
</dbReference>
<evidence type="ECO:0000313" key="5">
    <source>
        <dbReference type="Proteomes" id="UP001501645"/>
    </source>
</evidence>
<protein>
    <submittedName>
        <fullName evidence="4">Glycoside hydrolase family 13 protein</fullName>
    </submittedName>
</protein>
<dbReference type="Gene3D" id="3.20.20.80">
    <property type="entry name" value="Glycosidases"/>
    <property type="match status" value="1"/>
</dbReference>